<keyword evidence="3" id="KW-1185">Reference proteome</keyword>
<protein>
    <submittedName>
        <fullName evidence="2">Uncharacterized protein</fullName>
    </submittedName>
</protein>
<name>A0A9D4X0S8_PEA</name>
<gene>
    <name evidence="2" type="ORF">KIW84_056548</name>
</gene>
<dbReference type="Gramene" id="Psat05G0654800-T1">
    <property type="protein sequence ID" value="KAI5411507.1"/>
    <property type="gene ID" value="KIW84_056548"/>
</dbReference>
<feature type="compositionally biased region" description="Polar residues" evidence="1">
    <location>
        <begin position="65"/>
        <end position="88"/>
    </location>
</feature>
<organism evidence="2 3">
    <name type="scientific">Pisum sativum</name>
    <name type="common">Garden pea</name>
    <name type="synonym">Lathyrus oleraceus</name>
    <dbReference type="NCBI Taxonomy" id="3888"/>
    <lineage>
        <taxon>Eukaryota</taxon>
        <taxon>Viridiplantae</taxon>
        <taxon>Streptophyta</taxon>
        <taxon>Embryophyta</taxon>
        <taxon>Tracheophyta</taxon>
        <taxon>Spermatophyta</taxon>
        <taxon>Magnoliopsida</taxon>
        <taxon>eudicotyledons</taxon>
        <taxon>Gunneridae</taxon>
        <taxon>Pentapetalae</taxon>
        <taxon>rosids</taxon>
        <taxon>fabids</taxon>
        <taxon>Fabales</taxon>
        <taxon>Fabaceae</taxon>
        <taxon>Papilionoideae</taxon>
        <taxon>50 kb inversion clade</taxon>
        <taxon>NPAAA clade</taxon>
        <taxon>Hologalegina</taxon>
        <taxon>IRL clade</taxon>
        <taxon>Fabeae</taxon>
        <taxon>Lathyrus</taxon>
    </lineage>
</organism>
<evidence type="ECO:0000313" key="2">
    <source>
        <dbReference type="EMBL" id="KAI5411507.1"/>
    </source>
</evidence>
<evidence type="ECO:0000313" key="3">
    <source>
        <dbReference type="Proteomes" id="UP001058974"/>
    </source>
</evidence>
<dbReference type="EMBL" id="JAMSHJ010000005">
    <property type="protein sequence ID" value="KAI5411507.1"/>
    <property type="molecule type" value="Genomic_DNA"/>
</dbReference>
<comment type="caution">
    <text evidence="2">The sequence shown here is derived from an EMBL/GenBank/DDBJ whole genome shotgun (WGS) entry which is preliminary data.</text>
</comment>
<evidence type="ECO:0000256" key="1">
    <source>
        <dbReference type="SAM" id="MobiDB-lite"/>
    </source>
</evidence>
<reference evidence="2 3" key="1">
    <citation type="journal article" date="2022" name="Nat. Genet.">
        <title>Improved pea reference genome and pan-genome highlight genomic features and evolutionary characteristics.</title>
        <authorList>
            <person name="Yang T."/>
            <person name="Liu R."/>
            <person name="Luo Y."/>
            <person name="Hu S."/>
            <person name="Wang D."/>
            <person name="Wang C."/>
            <person name="Pandey M.K."/>
            <person name="Ge S."/>
            <person name="Xu Q."/>
            <person name="Li N."/>
            <person name="Li G."/>
            <person name="Huang Y."/>
            <person name="Saxena R.K."/>
            <person name="Ji Y."/>
            <person name="Li M."/>
            <person name="Yan X."/>
            <person name="He Y."/>
            <person name="Liu Y."/>
            <person name="Wang X."/>
            <person name="Xiang C."/>
            <person name="Varshney R.K."/>
            <person name="Ding H."/>
            <person name="Gao S."/>
            <person name="Zong X."/>
        </authorList>
    </citation>
    <scope>NUCLEOTIDE SEQUENCE [LARGE SCALE GENOMIC DNA]</scope>
    <source>
        <strain evidence="2 3">cv. Zhongwan 6</strain>
    </source>
</reference>
<proteinExistence type="predicted"/>
<feature type="region of interest" description="Disordered" evidence="1">
    <location>
        <begin position="65"/>
        <end position="89"/>
    </location>
</feature>
<dbReference type="Proteomes" id="UP001058974">
    <property type="component" value="Chromosome 5"/>
</dbReference>
<sequence length="115" mass="13280">MLGAKFLMEEGFKWKVGNKRKINTQQDKWLPTNSGSKVVSVWEVVDQNAMVEDLIDYEIKQYSPKTNSSGQLKRTGFTQLSLPTTSSGRPKEEFKLVYPVERRATRRKESDGYPY</sequence>
<accession>A0A9D4X0S8</accession>
<dbReference type="AlphaFoldDB" id="A0A9D4X0S8"/>